<proteinExistence type="inferred from homology"/>
<evidence type="ECO:0000256" key="3">
    <source>
        <dbReference type="ARBA" id="ARBA00022630"/>
    </source>
</evidence>
<comment type="cofactor">
    <cofactor evidence="1">
        <name>FAD</name>
        <dbReference type="ChEBI" id="CHEBI:57692"/>
    </cofactor>
</comment>
<dbReference type="EC" id="1.6.5.4" evidence="7"/>
<dbReference type="InterPro" id="IPR050446">
    <property type="entry name" value="FAD-oxidoreductase/Apoptosis"/>
</dbReference>
<evidence type="ECO:0000256" key="2">
    <source>
        <dbReference type="ARBA" id="ARBA00006442"/>
    </source>
</evidence>
<dbReference type="SUPFAM" id="SSF51905">
    <property type="entry name" value="FAD/NAD(P)-binding domain"/>
    <property type="match status" value="1"/>
</dbReference>
<dbReference type="Proteomes" id="UP001165060">
    <property type="component" value="Unassembled WGS sequence"/>
</dbReference>
<dbReference type="Pfam" id="PF21791">
    <property type="entry name" value="MDHAR3-like_C"/>
    <property type="match status" value="1"/>
</dbReference>
<dbReference type="InterPro" id="IPR016156">
    <property type="entry name" value="FAD/NAD-linked_Rdtase_dimer_sf"/>
</dbReference>
<evidence type="ECO:0000256" key="7">
    <source>
        <dbReference type="ARBA" id="ARBA00038920"/>
    </source>
</evidence>
<keyword evidence="3" id="KW-0285">Flavoprotein</keyword>
<organism evidence="9 10">
    <name type="scientific">Tetraparma gracilis</name>
    <dbReference type="NCBI Taxonomy" id="2962635"/>
    <lineage>
        <taxon>Eukaryota</taxon>
        <taxon>Sar</taxon>
        <taxon>Stramenopiles</taxon>
        <taxon>Ochrophyta</taxon>
        <taxon>Bolidophyceae</taxon>
        <taxon>Parmales</taxon>
        <taxon>Triparmaceae</taxon>
        <taxon>Tetraparma</taxon>
    </lineage>
</organism>
<keyword evidence="6" id="KW-0520">NAD</keyword>
<evidence type="ECO:0000256" key="5">
    <source>
        <dbReference type="ARBA" id="ARBA00023002"/>
    </source>
</evidence>
<dbReference type="InterPro" id="IPR011992">
    <property type="entry name" value="EF-hand-dom_pair"/>
</dbReference>
<comment type="caution">
    <text evidence="9">The sequence shown here is derived from an EMBL/GenBank/DDBJ whole genome shotgun (WGS) entry which is preliminary data.</text>
</comment>
<evidence type="ECO:0000259" key="8">
    <source>
        <dbReference type="Pfam" id="PF21791"/>
    </source>
</evidence>
<dbReference type="Gene3D" id="3.30.390.30">
    <property type="match status" value="1"/>
</dbReference>
<dbReference type="SUPFAM" id="SSF47473">
    <property type="entry name" value="EF-hand"/>
    <property type="match status" value="1"/>
</dbReference>
<dbReference type="InterPro" id="IPR048618">
    <property type="entry name" value="MDHAR3-like_C"/>
</dbReference>
<dbReference type="InterPro" id="IPR036188">
    <property type="entry name" value="FAD/NAD-bd_sf"/>
</dbReference>
<keyword evidence="4" id="KW-0274">FAD</keyword>
<reference evidence="9 10" key="1">
    <citation type="journal article" date="2023" name="Commun. Biol.">
        <title>Genome analysis of Parmales, the sister group of diatoms, reveals the evolutionary specialization of diatoms from phago-mixotrophs to photoautotrophs.</title>
        <authorList>
            <person name="Ban H."/>
            <person name="Sato S."/>
            <person name="Yoshikawa S."/>
            <person name="Yamada K."/>
            <person name="Nakamura Y."/>
            <person name="Ichinomiya M."/>
            <person name="Sato N."/>
            <person name="Blanc-Mathieu R."/>
            <person name="Endo H."/>
            <person name="Kuwata A."/>
            <person name="Ogata H."/>
        </authorList>
    </citation>
    <scope>NUCLEOTIDE SEQUENCE [LARGE SCALE GENOMIC DNA]</scope>
</reference>
<evidence type="ECO:0000256" key="6">
    <source>
        <dbReference type="ARBA" id="ARBA00023027"/>
    </source>
</evidence>
<dbReference type="Gene3D" id="3.50.50.60">
    <property type="entry name" value="FAD/NAD(P)-binding domain"/>
    <property type="match status" value="2"/>
</dbReference>
<keyword evidence="5" id="KW-0560">Oxidoreductase</keyword>
<dbReference type="EMBL" id="BRYB01003503">
    <property type="protein sequence ID" value="GMI37895.1"/>
    <property type="molecule type" value="Genomic_DNA"/>
</dbReference>
<dbReference type="Gene3D" id="1.10.238.10">
    <property type="entry name" value="EF-hand"/>
    <property type="match status" value="1"/>
</dbReference>
<evidence type="ECO:0000313" key="9">
    <source>
        <dbReference type="EMBL" id="GMI37895.1"/>
    </source>
</evidence>
<dbReference type="PANTHER" id="PTHR43557">
    <property type="entry name" value="APOPTOSIS-INDUCING FACTOR 1"/>
    <property type="match status" value="1"/>
</dbReference>
<evidence type="ECO:0000313" key="10">
    <source>
        <dbReference type="Proteomes" id="UP001165060"/>
    </source>
</evidence>
<evidence type="ECO:0000256" key="4">
    <source>
        <dbReference type="ARBA" id="ARBA00022827"/>
    </source>
</evidence>
<gene>
    <name evidence="9" type="ORF">TeGR_g4401</name>
</gene>
<protein>
    <recommendedName>
        <fullName evidence="7">monodehydroascorbate reductase (NADH)</fullName>
        <ecNumber evidence="7">1.6.5.4</ecNumber>
    </recommendedName>
</protein>
<sequence length="369" mass="39595">MNTEELHVTVVMPTPHFLPHMLTAEMSSYYERQLSQRYGVRFGRGFAPTSLWPTTSSGSFRSLDGPALQLSATLPRSFPPPPKQFETCRGIVASSVDSDEPVTVNIPARFVVNCTPPTPSSSAFPTLDVDASGCIAVDDSCRTSDPSGSVFAIGKVATSNGTTNYKAQASAVAASLTTEAGQTSAGAVPHRSSTVLDLGFNFYGSSDGDTVTIGLTEALKDEKAAGPSTWAAFYVKDGTIVGVFLESATDDMRAKAENLVRERPQVLSNKKLAKVSIDEILSDPHLLTPPPLPMGEFHAETDADQIEACFATFEQEAGCGTIKVELVGDLMRALGADWDEEEIADASRAMDDRKTGFITFQVFSDWWTN</sequence>
<evidence type="ECO:0000256" key="1">
    <source>
        <dbReference type="ARBA" id="ARBA00001974"/>
    </source>
</evidence>
<accession>A0ABQ6N173</accession>
<dbReference type="PANTHER" id="PTHR43557:SF2">
    <property type="entry name" value="RIESKE DOMAIN-CONTAINING PROTEIN-RELATED"/>
    <property type="match status" value="1"/>
</dbReference>
<keyword evidence="10" id="KW-1185">Reference proteome</keyword>
<name>A0ABQ6N173_9STRA</name>
<feature type="domain" description="Monodehydroascorbate reductase 3-like C-terminal" evidence="8">
    <location>
        <begin position="189"/>
        <end position="277"/>
    </location>
</feature>
<comment type="similarity">
    <text evidence="2">Belongs to the FAD-dependent oxidoreductase family.</text>
</comment>